<proteinExistence type="predicted"/>
<dbReference type="RefSeq" id="WP_220387389.1">
    <property type="nucleotide sequence ID" value="NZ_FOTV01000016.1"/>
</dbReference>
<dbReference type="EMBL" id="FOTV01000016">
    <property type="protein sequence ID" value="SFL93919.1"/>
    <property type="molecule type" value="Genomic_DNA"/>
</dbReference>
<name>A0ABY1FRL3_9GAMM</name>
<dbReference type="Proteomes" id="UP000199211">
    <property type="component" value="Unassembled WGS sequence"/>
</dbReference>
<protein>
    <submittedName>
        <fullName evidence="1">Uncharacterized protein</fullName>
    </submittedName>
</protein>
<evidence type="ECO:0000313" key="2">
    <source>
        <dbReference type="Proteomes" id="UP000199211"/>
    </source>
</evidence>
<sequence length="536" mass="59651">MLCKLHNSGKISLVSDDTLAAIEALSHNDYWSIVHVFDQAIPELDCSYQEILNLVHTLVSKAGSDGAAGLPNTSLVRWCETNPEKAKLIVEEAKSCDELCLSHCVFAIQGLGSTALAFELLEHPNKSVVAVGLGALGRLDIDNEVVAKRVIDECCQAIKLNFDQNVRSSAIETAFITWEKLDPAESYRQQEFLEAVINANEGDELVQISAALFYHPKGLAAESIDQILGALAGEVSNPRAILHWLDHVLHSKRRDCDLAKVIDILAAQIPKLEESIEPNMLYNFSQWIWEDPGNSAQLFSSWLNSGQYELCAFLASMVGEGGKKNTTVDIPSAILPSELVDQLFMARKCVGFLWFHEVTAASILLSIVRNGKKTAREEAEKLLYDPLLLSYSGDLRDFLEEQVKNPSQRVSDCIARLIKRHDAYLAGLEQTEHLVEFLPTIAQRRAAAMKDRERNKDIQKQAHRMSIFSQLISHQTLLYGKKTLSIIQGEGGKKLPNITPLSEISYSAELPRLSVIDPVGFQEMLMAFRVERKVSQ</sequence>
<keyword evidence="2" id="KW-1185">Reference proteome</keyword>
<comment type="caution">
    <text evidence="1">The sequence shown here is derived from an EMBL/GenBank/DDBJ whole genome shotgun (WGS) entry which is preliminary data.</text>
</comment>
<organism evidence="1 2">
    <name type="scientific">Marinobacter salarius</name>
    <dbReference type="NCBI Taxonomy" id="1420917"/>
    <lineage>
        <taxon>Bacteria</taxon>
        <taxon>Pseudomonadati</taxon>
        <taxon>Pseudomonadota</taxon>
        <taxon>Gammaproteobacteria</taxon>
        <taxon>Pseudomonadales</taxon>
        <taxon>Marinobacteraceae</taxon>
        <taxon>Marinobacter</taxon>
    </lineage>
</organism>
<accession>A0ABY1FRL3</accession>
<evidence type="ECO:0000313" key="1">
    <source>
        <dbReference type="EMBL" id="SFL93919.1"/>
    </source>
</evidence>
<reference evidence="1 2" key="1">
    <citation type="submission" date="2016-10" db="EMBL/GenBank/DDBJ databases">
        <authorList>
            <person name="Varghese N."/>
            <person name="Submissions S."/>
        </authorList>
    </citation>
    <scope>NUCLEOTIDE SEQUENCE [LARGE SCALE GENOMIC DNA]</scope>
    <source>
        <strain evidence="1 2">DSM 26291</strain>
    </source>
</reference>
<gene>
    <name evidence="1" type="ORF">SAMN04487868_11651</name>
</gene>